<keyword evidence="4" id="KW-0378">Hydrolase</keyword>
<feature type="region of interest" description="Disordered" evidence="2">
    <location>
        <begin position="104"/>
        <end position="132"/>
    </location>
</feature>
<dbReference type="EC" id="3.1.1.29" evidence="4"/>
<dbReference type="GO" id="GO:0003747">
    <property type="term" value="F:translation release factor activity"/>
    <property type="evidence" value="ECO:0007669"/>
    <property type="project" value="InterPro"/>
</dbReference>
<dbReference type="InterPro" id="IPR000352">
    <property type="entry name" value="Pep_chain_release_fac_I"/>
</dbReference>
<name>A0AAW4ISK4_9GAMM</name>
<dbReference type="GO" id="GO:0004045">
    <property type="term" value="F:peptidyl-tRNA hydrolase activity"/>
    <property type="evidence" value="ECO:0007669"/>
    <property type="project" value="UniProtKB-EC"/>
</dbReference>
<comment type="caution">
    <text evidence="4">The sequence shown here is derived from an EMBL/GenBank/DDBJ whole genome shotgun (WGS) entry which is preliminary data.</text>
</comment>
<dbReference type="AlphaFoldDB" id="A0AAW4ISK4"/>
<dbReference type="PROSITE" id="PS00745">
    <property type="entry name" value="RF_PROK_I"/>
    <property type="match status" value="1"/>
</dbReference>
<dbReference type="Proteomes" id="UP000664161">
    <property type="component" value="Unassembled WGS sequence"/>
</dbReference>
<comment type="similarity">
    <text evidence="1">Belongs to the prokaryotic/mitochondrial release factor family.</text>
</comment>
<keyword evidence="5" id="KW-1185">Reference proteome</keyword>
<dbReference type="Pfam" id="PF00472">
    <property type="entry name" value="RF-1"/>
    <property type="match status" value="1"/>
</dbReference>
<evidence type="ECO:0000313" key="4">
    <source>
        <dbReference type="EMBL" id="MBO1515787.1"/>
    </source>
</evidence>
<dbReference type="EMBL" id="JAGBKN010000001">
    <property type="protein sequence ID" value="MBO1515787.1"/>
    <property type="molecule type" value="Genomic_DNA"/>
</dbReference>
<dbReference type="Gene3D" id="3.30.160.20">
    <property type="match status" value="1"/>
</dbReference>
<dbReference type="RefSeq" id="WP_207968819.1">
    <property type="nucleotide sequence ID" value="NZ_JAGBKN010000001.1"/>
</dbReference>
<evidence type="ECO:0000256" key="1">
    <source>
        <dbReference type="ARBA" id="ARBA00010835"/>
    </source>
</evidence>
<dbReference type="InterPro" id="IPR045853">
    <property type="entry name" value="Pep_chain_release_fac_I_sf"/>
</dbReference>
<dbReference type="SUPFAM" id="SSF75620">
    <property type="entry name" value="Release factor"/>
    <property type="match status" value="1"/>
</dbReference>
<accession>A0AAW4ISK4</accession>
<feature type="compositionally biased region" description="Basic residues" evidence="2">
    <location>
        <begin position="106"/>
        <end position="132"/>
    </location>
</feature>
<feature type="domain" description="Prokaryotic-type class I peptide chain release factors" evidence="3">
    <location>
        <begin position="21"/>
        <end position="37"/>
    </location>
</feature>
<evidence type="ECO:0000256" key="2">
    <source>
        <dbReference type="SAM" id="MobiDB-lite"/>
    </source>
</evidence>
<dbReference type="GO" id="GO:0072344">
    <property type="term" value="P:rescue of stalled ribosome"/>
    <property type="evidence" value="ECO:0007669"/>
    <property type="project" value="TreeGrafter"/>
</dbReference>
<dbReference type="NCBIfam" id="NF006718">
    <property type="entry name" value="PRK09256.1"/>
    <property type="match status" value="1"/>
</dbReference>
<dbReference type="GO" id="GO:0043022">
    <property type="term" value="F:ribosome binding"/>
    <property type="evidence" value="ECO:0007669"/>
    <property type="project" value="TreeGrafter"/>
</dbReference>
<protein>
    <submittedName>
        <fullName evidence="4">Aminoacyl-tRNA hydrolase</fullName>
        <ecNumber evidence="4">3.1.1.29</ecNumber>
    </submittedName>
</protein>
<gene>
    <name evidence="4" type="primary">arfB</name>
    <name evidence="4" type="ORF">J3491_00365</name>
</gene>
<sequence length="137" mass="15610">MIFISHTMRLSDSDVDMHAIRAQGAGGQNVNKVASAIHLRFDIHASSLSEEHKQRLLNSKDSRVTKDGIFVLKAQQYRTQERNKIDALERLKAFILQSTKTLPTRKLTKPSKSAKRKRVDQKTQRGKIKALRGKVDF</sequence>
<organism evidence="4 5">
    <name type="scientific">Psychrobacter halodurans</name>
    <dbReference type="NCBI Taxonomy" id="2818439"/>
    <lineage>
        <taxon>Bacteria</taxon>
        <taxon>Pseudomonadati</taxon>
        <taxon>Pseudomonadota</taxon>
        <taxon>Gammaproteobacteria</taxon>
        <taxon>Moraxellales</taxon>
        <taxon>Moraxellaceae</taxon>
        <taxon>Psychrobacter</taxon>
    </lineage>
</organism>
<dbReference type="PANTHER" id="PTHR47814">
    <property type="entry name" value="PEPTIDYL-TRNA HYDROLASE ARFB"/>
    <property type="match status" value="1"/>
</dbReference>
<proteinExistence type="inferred from homology"/>
<dbReference type="PANTHER" id="PTHR47814:SF1">
    <property type="entry name" value="PEPTIDYL-TRNA HYDROLASE ARFB"/>
    <property type="match status" value="1"/>
</dbReference>
<evidence type="ECO:0000313" key="5">
    <source>
        <dbReference type="Proteomes" id="UP000664161"/>
    </source>
</evidence>
<evidence type="ECO:0000259" key="3">
    <source>
        <dbReference type="PROSITE" id="PS00745"/>
    </source>
</evidence>
<reference evidence="4 5" key="1">
    <citation type="submission" date="2021-03" db="EMBL/GenBank/DDBJ databases">
        <authorList>
            <person name="Shang D.-D."/>
            <person name="Du Z.-J."/>
            <person name="Chen G.-J."/>
        </authorList>
    </citation>
    <scope>NUCLEOTIDE SEQUENCE [LARGE SCALE GENOMIC DNA]</scope>
    <source>
        <strain evidence="4 5">F2608</strain>
    </source>
</reference>